<name>A0A2P2ITM0_RHIMU</name>
<dbReference type="GO" id="GO:0003735">
    <property type="term" value="F:structural constituent of ribosome"/>
    <property type="evidence" value="ECO:0007669"/>
    <property type="project" value="InterPro"/>
</dbReference>
<proteinExistence type="inferred from homology"/>
<dbReference type="AlphaFoldDB" id="A0A2P2ITM0"/>
<accession>A0A2P2ITM0</accession>
<dbReference type="InterPro" id="IPR036920">
    <property type="entry name" value="Ribosomal_uL16_sf"/>
</dbReference>
<protein>
    <recommendedName>
        <fullName evidence="4">50S ribosomal protein L16, chloroplastic</fullName>
    </recommendedName>
</protein>
<dbReference type="InterPro" id="IPR047873">
    <property type="entry name" value="Ribosomal_uL16"/>
</dbReference>
<dbReference type="SUPFAM" id="SSF54686">
    <property type="entry name" value="Ribosomal protein L16p/L10e"/>
    <property type="match status" value="1"/>
</dbReference>
<dbReference type="PANTHER" id="PTHR12220:SF13">
    <property type="entry name" value="LARGE RIBOSOMAL SUBUNIT PROTEIN UL16M"/>
    <property type="match status" value="1"/>
</dbReference>
<evidence type="ECO:0000313" key="6">
    <source>
        <dbReference type="EMBL" id="MBW84538.1"/>
    </source>
</evidence>
<comment type="similarity">
    <text evidence="1 5">Belongs to the universal ribosomal protein uL16 family.</text>
</comment>
<dbReference type="Pfam" id="PF00252">
    <property type="entry name" value="Ribosomal_L16"/>
    <property type="match status" value="1"/>
</dbReference>
<dbReference type="GO" id="GO:0019843">
    <property type="term" value="F:rRNA binding"/>
    <property type="evidence" value="ECO:0007669"/>
    <property type="project" value="InterPro"/>
</dbReference>
<dbReference type="GO" id="GO:0005762">
    <property type="term" value="C:mitochondrial large ribosomal subunit"/>
    <property type="evidence" value="ECO:0007669"/>
    <property type="project" value="TreeGrafter"/>
</dbReference>
<dbReference type="GO" id="GO:0032543">
    <property type="term" value="P:mitochondrial translation"/>
    <property type="evidence" value="ECO:0007669"/>
    <property type="project" value="TreeGrafter"/>
</dbReference>
<dbReference type="FunFam" id="3.90.1170.10:FF:000001">
    <property type="entry name" value="50S ribosomal protein L16"/>
    <property type="match status" value="1"/>
</dbReference>
<evidence type="ECO:0000256" key="2">
    <source>
        <dbReference type="ARBA" id="ARBA00022980"/>
    </source>
</evidence>
<dbReference type="InterPro" id="IPR020798">
    <property type="entry name" value="Ribosomal_uL16_CS"/>
</dbReference>
<organism evidence="6">
    <name type="scientific">Rhizophora mucronata</name>
    <name type="common">Asiatic mangrove</name>
    <dbReference type="NCBI Taxonomy" id="61149"/>
    <lineage>
        <taxon>Eukaryota</taxon>
        <taxon>Viridiplantae</taxon>
        <taxon>Streptophyta</taxon>
        <taxon>Embryophyta</taxon>
        <taxon>Tracheophyta</taxon>
        <taxon>Spermatophyta</taxon>
        <taxon>Magnoliopsida</taxon>
        <taxon>eudicotyledons</taxon>
        <taxon>Gunneridae</taxon>
        <taxon>Pentapetalae</taxon>
        <taxon>rosids</taxon>
        <taxon>fabids</taxon>
        <taxon>Malpighiales</taxon>
        <taxon>Rhizophoraceae</taxon>
        <taxon>Rhizophora</taxon>
    </lineage>
</organism>
<reference evidence="6" key="1">
    <citation type="submission" date="2018-02" db="EMBL/GenBank/DDBJ databases">
        <title>Rhizophora mucronata_Transcriptome.</title>
        <authorList>
            <person name="Meera S.P."/>
            <person name="Sreeshan A."/>
            <person name="Augustine A."/>
        </authorList>
    </citation>
    <scope>NUCLEOTIDE SEQUENCE</scope>
    <source>
        <tissue evidence="6">Leaf</tissue>
    </source>
</reference>
<dbReference type="NCBIfam" id="TIGR01164">
    <property type="entry name" value="rplP_bact"/>
    <property type="match status" value="1"/>
</dbReference>
<evidence type="ECO:0000256" key="4">
    <source>
        <dbReference type="ARBA" id="ARBA00035526"/>
    </source>
</evidence>
<dbReference type="PRINTS" id="PR00060">
    <property type="entry name" value="RIBOSOMALL16"/>
</dbReference>
<keyword evidence="3 5" id="KW-0687">Ribonucleoprotein</keyword>
<dbReference type="PANTHER" id="PTHR12220">
    <property type="entry name" value="50S/60S RIBOSOMAL PROTEIN L16"/>
    <property type="match status" value="1"/>
</dbReference>
<dbReference type="InterPro" id="IPR000114">
    <property type="entry name" value="Ribosomal_uL16_bact-type"/>
</dbReference>
<sequence>MAMAFLGLTGKVATAKNTEAISRSIFSCFLHRPEKRTFYTPLPSLPYRHSSSSSAAASAAAVDSPFSSFYSPLSIVKLMDRQEGILGAKGGSLVNRFPSLATLPPAVGALRDASMEAWARLNNQLWKRFIDFFIANYNPQHLKFPKQRRGTMKGVSSGGNNRICFGNFGLQALEPAWITSKQIEAGRRAMTQMIRRGGGKIWIRTVPHKSVSAKPTEVRMGRGKGGIKYWVAVVKPGKILYEVGGVHEKVAREAISLAASKMPIPTRFVASRIR</sequence>
<dbReference type="InterPro" id="IPR016180">
    <property type="entry name" value="Ribosomal_uL16_dom"/>
</dbReference>
<evidence type="ECO:0000256" key="1">
    <source>
        <dbReference type="ARBA" id="ARBA00008931"/>
    </source>
</evidence>
<evidence type="ECO:0000256" key="5">
    <source>
        <dbReference type="RuleBase" id="RU004413"/>
    </source>
</evidence>
<dbReference type="CDD" id="cd01433">
    <property type="entry name" value="Ribosomal_L16_L10e"/>
    <property type="match status" value="1"/>
</dbReference>
<dbReference type="PROSITE" id="PS00701">
    <property type="entry name" value="RIBOSOMAL_L16_2"/>
    <property type="match status" value="1"/>
</dbReference>
<dbReference type="HAMAP" id="MF_01342">
    <property type="entry name" value="Ribosomal_uL16"/>
    <property type="match status" value="1"/>
</dbReference>
<dbReference type="EMBL" id="GGEC01004055">
    <property type="protein sequence ID" value="MBW84538.1"/>
    <property type="molecule type" value="Transcribed_RNA"/>
</dbReference>
<keyword evidence="2 5" id="KW-0689">Ribosomal protein</keyword>
<dbReference type="Gene3D" id="3.90.1170.10">
    <property type="entry name" value="Ribosomal protein L10e/L16"/>
    <property type="match status" value="1"/>
</dbReference>
<evidence type="ECO:0000256" key="3">
    <source>
        <dbReference type="ARBA" id="ARBA00023274"/>
    </source>
</evidence>